<evidence type="ECO:0000313" key="13">
    <source>
        <dbReference type="EMBL" id="MDG0790111.1"/>
    </source>
</evidence>
<reference evidence="13 14" key="1">
    <citation type="submission" date="2022-10" db="EMBL/GenBank/DDBJ databases">
        <title>Comparative genomic analysis of Cohnella hashimotonis sp. nov., isolated from the International Space Station.</title>
        <authorList>
            <person name="Simpson A."/>
            <person name="Venkateswaran K."/>
        </authorList>
    </citation>
    <scope>NUCLEOTIDE SEQUENCE [LARGE SCALE GENOMIC DNA]</scope>
    <source>
        <strain evidence="13 14">DSM 18997</strain>
    </source>
</reference>
<feature type="transmembrane region" description="Helical" evidence="11">
    <location>
        <begin position="102"/>
        <end position="122"/>
    </location>
</feature>
<organism evidence="13 14">
    <name type="scientific">Cohnella ginsengisoli</name>
    <dbReference type="NCBI Taxonomy" id="425004"/>
    <lineage>
        <taxon>Bacteria</taxon>
        <taxon>Bacillati</taxon>
        <taxon>Bacillota</taxon>
        <taxon>Bacilli</taxon>
        <taxon>Bacillales</taxon>
        <taxon>Paenibacillaceae</taxon>
        <taxon>Cohnella</taxon>
    </lineage>
</organism>
<feature type="domain" description="L,D-TPase catalytic" evidence="12">
    <location>
        <begin position="369"/>
        <end position="480"/>
    </location>
</feature>
<feature type="active site" description="Nucleophile" evidence="9">
    <location>
        <position position="456"/>
    </location>
</feature>
<evidence type="ECO:0000256" key="2">
    <source>
        <dbReference type="ARBA" id="ARBA00005992"/>
    </source>
</evidence>
<evidence type="ECO:0000256" key="11">
    <source>
        <dbReference type="SAM" id="Phobius"/>
    </source>
</evidence>
<evidence type="ECO:0000256" key="7">
    <source>
        <dbReference type="ARBA" id="ARBA00022984"/>
    </source>
</evidence>
<feature type="region of interest" description="Disordered" evidence="10">
    <location>
        <begin position="76"/>
        <end position="96"/>
    </location>
</feature>
<keyword evidence="11" id="KW-0472">Membrane</keyword>
<evidence type="ECO:0000259" key="12">
    <source>
        <dbReference type="PROSITE" id="PS52029"/>
    </source>
</evidence>
<dbReference type="GO" id="GO:0018104">
    <property type="term" value="P:peptidoglycan-protein cross-linking"/>
    <property type="evidence" value="ECO:0007669"/>
    <property type="project" value="TreeGrafter"/>
</dbReference>
<keyword evidence="5" id="KW-0378">Hydrolase</keyword>
<dbReference type="PANTHER" id="PTHR30582">
    <property type="entry name" value="L,D-TRANSPEPTIDASE"/>
    <property type="match status" value="1"/>
</dbReference>
<evidence type="ECO:0000256" key="10">
    <source>
        <dbReference type="SAM" id="MobiDB-lite"/>
    </source>
</evidence>
<keyword evidence="3" id="KW-0328">Glycosyltransferase</keyword>
<name>A0A9X4KE44_9BACL</name>
<dbReference type="CDD" id="cd16913">
    <property type="entry name" value="YkuD_like"/>
    <property type="match status" value="1"/>
</dbReference>
<keyword evidence="11" id="KW-1133">Transmembrane helix</keyword>
<dbReference type="PROSITE" id="PS52029">
    <property type="entry name" value="LD_TPASE"/>
    <property type="match status" value="1"/>
</dbReference>
<dbReference type="AlphaFoldDB" id="A0A9X4KE44"/>
<dbReference type="Pfam" id="PF03734">
    <property type="entry name" value="YkuD"/>
    <property type="match status" value="1"/>
</dbReference>
<sequence length="514" mass="53644">MSNDDRLEEQIKQFYELGPDVHDALPIKDYLLKHGNNQMAWYLLGKEYLSRGQEAKANYCFAQAGPVYEAFESKKSPQLNTGEGAVGPGKDAKPGSVRRRRAGWLAAAAGAALLALGVFVYAERAAAPEKSAYAGGEQAVPSAQTGGQASQGQASPSPNQAGGGQGGTAAQVGGGGGSAKPAGLMAAAAERDGAGQAILGNLLTAQDQAGPSLLFKSPKLGNWIDWVKAGTPIAQVNAPSNKAAASVDWYDSGWCPCGTAQDGKPTAARIASWKPLQEGKLVLRSAMIAYKQRTGKWPASPKALAAAYPNNIMSGWNAEQTAWFGELSAELSSKAAPAGAAAGWPNETGPAAGNGAPAGTIAAIAEQPIEIFIDKTRHRLAVVSGGVLLRNYEVGLGAKDTQTPEGSFVITEKVRNPNGSATGAFGSRGMTLSDTLYAIHGTDEPSSVGKDESHGCARMSKEDVEELFDLVQIGTKVTISKGGLPVELRAPEKRFKLKPAQNETNPAKKYEWLN</sequence>
<evidence type="ECO:0000313" key="14">
    <source>
        <dbReference type="Proteomes" id="UP001153387"/>
    </source>
</evidence>
<keyword evidence="7 9" id="KW-0573">Peptidoglycan synthesis</keyword>
<dbReference type="InterPro" id="IPR050979">
    <property type="entry name" value="LD-transpeptidase"/>
</dbReference>
<keyword evidence="14" id="KW-1185">Reference proteome</keyword>
<dbReference type="GO" id="GO:0016757">
    <property type="term" value="F:glycosyltransferase activity"/>
    <property type="evidence" value="ECO:0007669"/>
    <property type="project" value="UniProtKB-KW"/>
</dbReference>
<feature type="active site" description="Proton donor/acceptor" evidence="9">
    <location>
        <position position="440"/>
    </location>
</feature>
<keyword evidence="8 9" id="KW-0961">Cell wall biogenesis/degradation</keyword>
<dbReference type="Proteomes" id="UP001153387">
    <property type="component" value="Unassembled WGS sequence"/>
</dbReference>
<dbReference type="InterPro" id="IPR038063">
    <property type="entry name" value="Transpep_catalytic_dom"/>
</dbReference>
<evidence type="ECO:0000256" key="8">
    <source>
        <dbReference type="ARBA" id="ARBA00023316"/>
    </source>
</evidence>
<dbReference type="EMBL" id="JAPDHZ010000002">
    <property type="protein sequence ID" value="MDG0790111.1"/>
    <property type="molecule type" value="Genomic_DNA"/>
</dbReference>
<dbReference type="SUPFAM" id="SSF141523">
    <property type="entry name" value="L,D-transpeptidase catalytic domain-like"/>
    <property type="match status" value="1"/>
</dbReference>
<dbReference type="RefSeq" id="WP_277563985.1">
    <property type="nucleotide sequence ID" value="NZ_JAPDHZ010000002.1"/>
</dbReference>
<proteinExistence type="inferred from homology"/>
<protein>
    <submittedName>
        <fullName evidence="13">L,D-transpeptidase</fullName>
    </submittedName>
</protein>
<comment type="similarity">
    <text evidence="2">Belongs to the YkuD family.</text>
</comment>
<feature type="region of interest" description="Disordered" evidence="10">
    <location>
        <begin position="137"/>
        <end position="184"/>
    </location>
</feature>
<keyword evidence="6 9" id="KW-0133">Cell shape</keyword>
<dbReference type="PANTHER" id="PTHR30582:SF24">
    <property type="entry name" value="L,D-TRANSPEPTIDASE ERFK_SRFK-RELATED"/>
    <property type="match status" value="1"/>
</dbReference>
<dbReference type="GO" id="GO:0008360">
    <property type="term" value="P:regulation of cell shape"/>
    <property type="evidence" value="ECO:0007669"/>
    <property type="project" value="UniProtKB-UniRule"/>
</dbReference>
<evidence type="ECO:0000256" key="6">
    <source>
        <dbReference type="ARBA" id="ARBA00022960"/>
    </source>
</evidence>
<comment type="pathway">
    <text evidence="1 9">Cell wall biogenesis; peptidoglycan biosynthesis.</text>
</comment>
<evidence type="ECO:0000256" key="9">
    <source>
        <dbReference type="PROSITE-ProRule" id="PRU01373"/>
    </source>
</evidence>
<comment type="caution">
    <text evidence="13">The sequence shown here is derived from an EMBL/GenBank/DDBJ whole genome shotgun (WGS) entry which is preliminary data.</text>
</comment>
<dbReference type="GO" id="GO:0005576">
    <property type="term" value="C:extracellular region"/>
    <property type="evidence" value="ECO:0007669"/>
    <property type="project" value="TreeGrafter"/>
</dbReference>
<evidence type="ECO:0000256" key="5">
    <source>
        <dbReference type="ARBA" id="ARBA00022801"/>
    </source>
</evidence>
<gene>
    <name evidence="13" type="ORF">OMP38_04020</name>
</gene>
<accession>A0A9X4KE44</accession>
<dbReference type="GO" id="GO:0071555">
    <property type="term" value="P:cell wall organization"/>
    <property type="evidence" value="ECO:0007669"/>
    <property type="project" value="UniProtKB-UniRule"/>
</dbReference>
<dbReference type="Gene3D" id="2.40.440.10">
    <property type="entry name" value="L,D-transpeptidase catalytic domain-like"/>
    <property type="match status" value="1"/>
</dbReference>
<evidence type="ECO:0000256" key="1">
    <source>
        <dbReference type="ARBA" id="ARBA00004752"/>
    </source>
</evidence>
<evidence type="ECO:0000256" key="3">
    <source>
        <dbReference type="ARBA" id="ARBA00022676"/>
    </source>
</evidence>
<keyword evidence="4" id="KW-0808">Transferase</keyword>
<feature type="compositionally biased region" description="Low complexity" evidence="10">
    <location>
        <begin position="141"/>
        <end position="160"/>
    </location>
</feature>
<keyword evidence="11" id="KW-0812">Transmembrane</keyword>
<feature type="compositionally biased region" description="Gly residues" evidence="10">
    <location>
        <begin position="161"/>
        <end position="178"/>
    </location>
</feature>
<dbReference type="GO" id="GO:0071972">
    <property type="term" value="F:peptidoglycan L,D-transpeptidase activity"/>
    <property type="evidence" value="ECO:0007669"/>
    <property type="project" value="TreeGrafter"/>
</dbReference>
<evidence type="ECO:0000256" key="4">
    <source>
        <dbReference type="ARBA" id="ARBA00022679"/>
    </source>
</evidence>
<dbReference type="InterPro" id="IPR005490">
    <property type="entry name" value="LD_TPept_cat_dom"/>
</dbReference>